<organism evidence="1 2">
    <name type="scientific">Alternaria gaisen</name>
    <dbReference type="NCBI Taxonomy" id="167740"/>
    <lineage>
        <taxon>Eukaryota</taxon>
        <taxon>Fungi</taxon>
        <taxon>Dikarya</taxon>
        <taxon>Ascomycota</taxon>
        <taxon>Pezizomycotina</taxon>
        <taxon>Dothideomycetes</taxon>
        <taxon>Pleosporomycetidae</taxon>
        <taxon>Pleosporales</taxon>
        <taxon>Pleosporineae</taxon>
        <taxon>Pleosporaceae</taxon>
        <taxon>Alternaria</taxon>
        <taxon>Alternaria sect. Alternaria</taxon>
    </lineage>
</organism>
<sequence length="432" mass="47987">MGNTIGWLRRDLSKGLHFTVLEACKAEGVDLTQSCDLKFGSDRGLISIGNITRGSVVPQPGIAGIGIWIATAFFLAVIVLALIWEGFEICSLKSVVNKVRAAGRTFIIGTADAQIIFIGAFLLGFAGQNKCRLTSYHFTVAVNQMMIALSSITFSVALVRTYWRSPYAAAFRLLLTIGSFIGVGLTIFRQANYAPDESVVKFHMDSAMDSAILLPVACLLETELRDAAEKQAKDSKAELGFGKATTWPPERIFYIFLVVSYLAAHISIPLRFYFGKSRDNTPVKWTYRRMILAAVYWLWVLLPPILTSVIAWGRVNQLREWAADSGWMADPNTEMMILDSGQLIAMGVLFTIIMNVLTEAKEREKKSVEKDANDELEEEERLVESRPPSPDHGPPLVESLHATEGYEMLPVRSYGTPLMNVAQNFPTTTRPY</sequence>
<dbReference type="Proteomes" id="UP000293547">
    <property type="component" value="Unassembled WGS sequence"/>
</dbReference>
<gene>
    <name evidence="1" type="ORF">AG0111_0g1417</name>
</gene>
<reference evidence="1 2" key="1">
    <citation type="journal article" date="2019" name="bioRxiv">
        <title>Genomics, evolutionary history and diagnostics of the Alternaria alternata species group including apple and Asian pear pathotypes.</title>
        <authorList>
            <person name="Armitage A.D."/>
            <person name="Cockerton H.M."/>
            <person name="Sreenivasaprasad S."/>
            <person name="Woodhall J.W."/>
            <person name="Lane C.R."/>
            <person name="Harrison R.J."/>
            <person name="Clarkson J.P."/>
        </authorList>
    </citation>
    <scope>NUCLEOTIDE SEQUENCE [LARGE SCALE GENOMIC DNA]</scope>
    <source>
        <strain evidence="1 2">FERA 650</strain>
    </source>
</reference>
<evidence type="ECO:0000313" key="2">
    <source>
        <dbReference type="Proteomes" id="UP000293547"/>
    </source>
</evidence>
<keyword evidence="2" id="KW-1185">Reference proteome</keyword>
<protein>
    <submittedName>
        <fullName evidence="1">Uncharacterized protein</fullName>
    </submittedName>
</protein>
<evidence type="ECO:0000313" key="1">
    <source>
        <dbReference type="EMBL" id="KAB2109823.1"/>
    </source>
</evidence>
<comment type="caution">
    <text evidence="1">The sequence shown here is derived from an EMBL/GenBank/DDBJ whole genome shotgun (WGS) entry which is preliminary data.</text>
</comment>
<name>A0ACB6FZR9_9PLEO</name>
<proteinExistence type="predicted"/>
<accession>A0ACB6FZR9</accession>
<dbReference type="EMBL" id="PDWZ02000001">
    <property type="protein sequence ID" value="KAB2109823.1"/>
    <property type="molecule type" value="Genomic_DNA"/>
</dbReference>